<protein>
    <recommendedName>
        <fullName evidence="6">CARD domain-containing protein</fullName>
    </recommendedName>
</protein>
<feature type="compositionally biased region" description="Basic and acidic residues" evidence="2">
    <location>
        <begin position="247"/>
        <end position="257"/>
    </location>
</feature>
<feature type="signal peptide" evidence="3">
    <location>
        <begin position="1"/>
        <end position="25"/>
    </location>
</feature>
<dbReference type="EMBL" id="SLWV01000047">
    <property type="protein sequence ID" value="TCO68255.1"/>
    <property type="molecule type" value="Genomic_DNA"/>
</dbReference>
<evidence type="ECO:0000256" key="3">
    <source>
        <dbReference type="SAM" id="SignalP"/>
    </source>
</evidence>
<dbReference type="OrthoDB" id="2082696at2"/>
<evidence type="ECO:0000313" key="5">
    <source>
        <dbReference type="Proteomes" id="UP000294919"/>
    </source>
</evidence>
<sequence length="274" mass="31732">MKSKKIMNGILVGIMVFSMAGMAFADNLNSKQQIPKTKGVMQNRDQANTEKRKVNVQEQINQLVKDGVITQEQATKWQAFNEEKKTERKTEMEKVKAMTAEERKGNVEEMKNNREDRGNGLEALVKLGIFSQEIADEVAQKMHDMRAVEQEEKFKEHTKKLVEDGIITQSEATKWEEFNEEKKAERKLEMEKVKAMTTEERKLEMEKVKAMTTEERKANFEEKKNNKGEKGDRLAELVKAGVISQDTADKMKSEAQQRPKKPERHERPKKTENE</sequence>
<feature type="region of interest" description="Disordered" evidence="2">
    <location>
        <begin position="198"/>
        <end position="274"/>
    </location>
</feature>
<feature type="coiled-coil region" evidence="1">
    <location>
        <begin position="46"/>
        <end position="101"/>
    </location>
</feature>
<dbReference type="Proteomes" id="UP000294919">
    <property type="component" value="Unassembled WGS sequence"/>
</dbReference>
<keyword evidence="3" id="KW-0732">Signal</keyword>
<accession>A0A4R2KNU7</accession>
<reference evidence="4 5" key="1">
    <citation type="submission" date="2019-03" db="EMBL/GenBank/DDBJ databases">
        <title>Genomic Encyclopedia of Type Strains, Phase IV (KMG-IV): sequencing the most valuable type-strain genomes for metagenomic binning, comparative biology and taxonomic classification.</title>
        <authorList>
            <person name="Goeker M."/>
        </authorList>
    </citation>
    <scope>NUCLEOTIDE SEQUENCE [LARGE SCALE GENOMIC DNA]</scope>
    <source>
        <strain evidence="4 5">DSM 102940</strain>
    </source>
</reference>
<dbReference type="AlphaFoldDB" id="A0A4R2KNU7"/>
<keyword evidence="1" id="KW-0175">Coiled coil</keyword>
<name>A0A4R2KNU7_9FIRM</name>
<dbReference type="RefSeq" id="WP_132248276.1">
    <property type="nucleotide sequence ID" value="NZ_SLWV01000047.1"/>
</dbReference>
<evidence type="ECO:0000313" key="4">
    <source>
        <dbReference type="EMBL" id="TCO68255.1"/>
    </source>
</evidence>
<feature type="compositionally biased region" description="Basic and acidic residues" evidence="2">
    <location>
        <begin position="263"/>
        <end position="274"/>
    </location>
</feature>
<evidence type="ECO:0000256" key="1">
    <source>
        <dbReference type="SAM" id="Coils"/>
    </source>
</evidence>
<proteinExistence type="predicted"/>
<evidence type="ECO:0000256" key="2">
    <source>
        <dbReference type="SAM" id="MobiDB-lite"/>
    </source>
</evidence>
<feature type="chain" id="PRO_5020878732" description="CARD domain-containing protein" evidence="3">
    <location>
        <begin position="26"/>
        <end position="274"/>
    </location>
</feature>
<comment type="caution">
    <text evidence="4">The sequence shown here is derived from an EMBL/GenBank/DDBJ whole genome shotgun (WGS) entry which is preliminary data.</text>
</comment>
<keyword evidence="5" id="KW-1185">Reference proteome</keyword>
<evidence type="ECO:0008006" key="6">
    <source>
        <dbReference type="Google" id="ProtNLM"/>
    </source>
</evidence>
<gene>
    <name evidence="4" type="ORF">EV214_1477</name>
</gene>
<organism evidence="4 5">
    <name type="scientific">Marinisporobacter balticus</name>
    <dbReference type="NCBI Taxonomy" id="2018667"/>
    <lineage>
        <taxon>Bacteria</taxon>
        <taxon>Bacillati</taxon>
        <taxon>Bacillota</taxon>
        <taxon>Clostridia</taxon>
        <taxon>Peptostreptococcales</taxon>
        <taxon>Thermotaleaceae</taxon>
        <taxon>Marinisporobacter</taxon>
    </lineage>
</organism>
<feature type="compositionally biased region" description="Basic and acidic residues" evidence="2">
    <location>
        <begin position="198"/>
        <end position="236"/>
    </location>
</feature>